<proteinExistence type="inferred from homology"/>
<dbReference type="EC" id="1.1.1.103" evidence="6 7"/>
<reference evidence="9 10" key="1">
    <citation type="journal article" date="2019" name="Environ. Microbiol.">
        <title>The phytopathogenic nature of Dickeya aquatica 174/2 and the dynamic early evolution of Dickeya pathogenicity.</title>
        <authorList>
            <person name="Duprey A."/>
            <person name="Taib N."/>
            <person name="Leonard S."/>
            <person name="Garin T."/>
            <person name="Flandrois J.P."/>
            <person name="Nasser W."/>
            <person name="Brochier-Armanet C."/>
            <person name="Reverchon S."/>
        </authorList>
    </citation>
    <scope>NUCLEOTIDE SEQUENCE [LARGE SCALE GENOMIC DNA]</scope>
    <source>
        <strain evidence="9 10">NCPPB 569</strain>
    </source>
</reference>
<feature type="active site" description="Charge relay system" evidence="6">
    <location>
        <position position="43"/>
    </location>
</feature>
<feature type="binding site" evidence="6">
    <location>
        <position position="195"/>
    </location>
    <ligand>
        <name>NAD(+)</name>
        <dbReference type="ChEBI" id="CHEBI:57540"/>
    </ligand>
</feature>
<evidence type="ECO:0000256" key="6">
    <source>
        <dbReference type="HAMAP-Rule" id="MF_00627"/>
    </source>
</evidence>
<dbReference type="OrthoDB" id="9773078at2"/>
<feature type="binding site" evidence="6">
    <location>
        <position position="175"/>
    </location>
    <ligand>
        <name>NAD(+)</name>
        <dbReference type="ChEBI" id="CHEBI:57540"/>
    </ligand>
</feature>
<dbReference type="SMART" id="SM00829">
    <property type="entry name" value="PKS_ER"/>
    <property type="match status" value="1"/>
</dbReference>
<keyword evidence="1 6" id="KW-0963">Cytoplasm</keyword>
<feature type="domain" description="Enoyl reductase (ER)" evidence="8">
    <location>
        <begin position="12"/>
        <end position="338"/>
    </location>
</feature>
<dbReference type="NCBIfam" id="NF003808">
    <property type="entry name" value="PRK05396.1"/>
    <property type="match status" value="1"/>
</dbReference>
<dbReference type="PANTHER" id="PTHR43401:SF2">
    <property type="entry name" value="L-THREONINE 3-DEHYDROGENASE"/>
    <property type="match status" value="1"/>
</dbReference>
<accession>A0A5B8IAV8</accession>
<dbReference type="AlphaFoldDB" id="A0A5B8IAV8"/>
<evidence type="ECO:0000313" key="9">
    <source>
        <dbReference type="EMBL" id="QDX31712.1"/>
    </source>
</evidence>
<comment type="pathway">
    <text evidence="6">Amino-acid degradation; L-threonine degradation via oxydo-reductase pathway; glycine from L-threonine: step 1/2.</text>
</comment>
<evidence type="ECO:0000256" key="5">
    <source>
        <dbReference type="ARBA" id="ARBA00023027"/>
    </source>
</evidence>
<dbReference type="InterPro" id="IPR004627">
    <property type="entry name" value="L-Threonine_3-DHase"/>
</dbReference>
<feature type="binding site" evidence="6">
    <location>
        <begin position="286"/>
        <end position="287"/>
    </location>
    <ligand>
        <name>NAD(+)</name>
        <dbReference type="ChEBI" id="CHEBI:57540"/>
    </ligand>
</feature>
<dbReference type="HAMAP" id="MF_00627">
    <property type="entry name" value="Thr_dehydrog"/>
    <property type="match status" value="1"/>
</dbReference>
<keyword evidence="3 6" id="KW-0862">Zinc</keyword>
<feature type="binding site" evidence="6">
    <location>
        <position position="200"/>
    </location>
    <ligand>
        <name>NAD(+)</name>
        <dbReference type="ChEBI" id="CHEBI:57540"/>
    </ligand>
</feature>
<feature type="binding site" evidence="6">
    <location>
        <position position="96"/>
    </location>
    <ligand>
        <name>Zn(2+)</name>
        <dbReference type="ChEBI" id="CHEBI:29105"/>
        <label>2</label>
    </ligand>
</feature>
<evidence type="ECO:0000256" key="7">
    <source>
        <dbReference type="NCBIfam" id="TIGR00692"/>
    </source>
</evidence>
<dbReference type="InterPro" id="IPR013154">
    <property type="entry name" value="ADH-like_N"/>
</dbReference>
<keyword evidence="5 6" id="KW-0520">NAD</keyword>
<gene>
    <name evidence="6" type="primary">tdh</name>
    <name evidence="9" type="ORF">Dpoa569_0003777</name>
</gene>
<dbReference type="PANTHER" id="PTHR43401">
    <property type="entry name" value="L-THREONINE 3-DEHYDROGENASE"/>
    <property type="match status" value="1"/>
</dbReference>
<comment type="subunit">
    <text evidence="6">Homotetramer.</text>
</comment>
<feature type="binding site" evidence="6">
    <location>
        <position position="99"/>
    </location>
    <ligand>
        <name>Zn(2+)</name>
        <dbReference type="ChEBI" id="CHEBI:29105"/>
        <label>2</label>
    </ligand>
</feature>
<dbReference type="RefSeq" id="WP_042873433.1">
    <property type="nucleotide sequence ID" value="NZ_CM001975.1"/>
</dbReference>
<dbReference type="NCBIfam" id="TIGR00692">
    <property type="entry name" value="tdh"/>
    <property type="match status" value="1"/>
</dbReference>
<evidence type="ECO:0000256" key="3">
    <source>
        <dbReference type="ARBA" id="ARBA00022833"/>
    </source>
</evidence>
<sequence>MKALAKLRPEPGIWLTDVPVPEPGHNDVMIKIHKTAICGTDVHIYNWDAWSQKTIPVPMVVGHEYVGEIVAIGQEVEGFRIGDRVSGEGHITCGYCRNCRAGRRHLCRNTSGVGVNRPGAFAEYLVIPAYNAFRLPAAIPDEIAAIFDPFGNAVHTALAFDLVGEDVLVSGAGPIGVMAAAVCRHVGARHVVITDVNDYRLALAQQMGVTRAVNVSQESLADVMRELGMTEGFDVALEMSGSPVAFRTLLSVMNHGGRIAMLGIQPEAVAVDWSDIIFKGLVIKGIYGREMFETWYKMAALIQSGLDLSPIITHRYAIDDFQQGFDVMRSGQSGKVVLSWESCAAG</sequence>
<dbReference type="EMBL" id="CP042220">
    <property type="protein sequence ID" value="QDX31712.1"/>
    <property type="molecule type" value="Genomic_DNA"/>
</dbReference>
<dbReference type="SUPFAM" id="SSF51735">
    <property type="entry name" value="NAD(P)-binding Rossmann-fold domains"/>
    <property type="match status" value="1"/>
</dbReference>
<protein>
    <recommendedName>
        <fullName evidence="6 7">L-threonine 3-dehydrogenase</fullName>
        <shortName evidence="6">TDH</shortName>
        <ecNumber evidence="6 7">1.1.1.103</ecNumber>
    </recommendedName>
</protein>
<feature type="binding site" evidence="6">
    <location>
        <begin position="262"/>
        <end position="264"/>
    </location>
    <ligand>
        <name>NAD(+)</name>
        <dbReference type="ChEBI" id="CHEBI:57540"/>
    </ligand>
</feature>
<dbReference type="InterPro" id="IPR050129">
    <property type="entry name" value="Zn_alcohol_dh"/>
</dbReference>
<evidence type="ECO:0000259" key="8">
    <source>
        <dbReference type="SMART" id="SM00829"/>
    </source>
</evidence>
<dbReference type="InterPro" id="IPR002328">
    <property type="entry name" value="ADH_Zn_CS"/>
</dbReference>
<dbReference type="SUPFAM" id="SSF50129">
    <property type="entry name" value="GroES-like"/>
    <property type="match status" value="1"/>
</dbReference>
<dbReference type="InterPro" id="IPR036291">
    <property type="entry name" value="NAD(P)-bd_dom_sf"/>
</dbReference>
<keyword evidence="4 6" id="KW-0560">Oxidoreductase</keyword>
<dbReference type="UniPathway" id="UPA00046">
    <property type="reaction ID" value="UER00505"/>
</dbReference>
<evidence type="ECO:0000256" key="2">
    <source>
        <dbReference type="ARBA" id="ARBA00022723"/>
    </source>
</evidence>
<evidence type="ECO:0000256" key="1">
    <source>
        <dbReference type="ARBA" id="ARBA00022490"/>
    </source>
</evidence>
<dbReference type="Proteomes" id="UP000320591">
    <property type="component" value="Chromosome"/>
</dbReference>
<dbReference type="InterPro" id="IPR013149">
    <property type="entry name" value="ADH-like_C"/>
</dbReference>
<dbReference type="GO" id="GO:0005737">
    <property type="term" value="C:cytoplasm"/>
    <property type="evidence" value="ECO:0007669"/>
    <property type="project" value="UniProtKB-SubCell"/>
</dbReference>
<dbReference type="GO" id="GO:0019518">
    <property type="term" value="P:L-threonine catabolic process to glycine"/>
    <property type="evidence" value="ECO:0007669"/>
    <property type="project" value="UniProtKB-UniPathway"/>
</dbReference>
<name>A0A5B8IAV8_9GAMM</name>
<keyword evidence="10" id="KW-1185">Reference proteome</keyword>
<dbReference type="Pfam" id="PF00107">
    <property type="entry name" value="ADH_zinc_N"/>
    <property type="match status" value="1"/>
</dbReference>
<dbReference type="Gene3D" id="3.90.180.10">
    <property type="entry name" value="Medium-chain alcohol dehydrogenases, catalytic domain"/>
    <property type="match status" value="1"/>
</dbReference>
<feature type="binding site" evidence="6">
    <location>
        <position position="38"/>
    </location>
    <ligand>
        <name>Zn(2+)</name>
        <dbReference type="ChEBI" id="CHEBI:29105"/>
        <label>1</label>
        <note>catalytic</note>
    </ligand>
</feature>
<feature type="binding site" evidence="6">
    <location>
        <position position="93"/>
    </location>
    <ligand>
        <name>Zn(2+)</name>
        <dbReference type="ChEBI" id="CHEBI:29105"/>
        <label>2</label>
    </ligand>
</feature>
<comment type="similarity">
    <text evidence="6">Belongs to the zinc-containing alcohol dehydrogenase family.</text>
</comment>
<dbReference type="PROSITE" id="PS00059">
    <property type="entry name" value="ADH_ZINC"/>
    <property type="match status" value="1"/>
</dbReference>
<feature type="binding site" evidence="6">
    <location>
        <position position="107"/>
    </location>
    <ligand>
        <name>Zn(2+)</name>
        <dbReference type="ChEBI" id="CHEBI:29105"/>
        <label>2</label>
    </ligand>
</feature>
<organism evidence="9 10">
    <name type="scientific">Dickeya poaceiphila</name>
    <dbReference type="NCBI Taxonomy" id="568768"/>
    <lineage>
        <taxon>Bacteria</taxon>
        <taxon>Pseudomonadati</taxon>
        <taxon>Pseudomonadota</taxon>
        <taxon>Gammaproteobacteria</taxon>
        <taxon>Enterobacterales</taxon>
        <taxon>Pectobacteriaceae</taxon>
        <taxon>Dickeya</taxon>
    </lineage>
</organism>
<dbReference type="STRING" id="568768.GCA_000406125_03762"/>
<comment type="function">
    <text evidence="6">Catalyzes the NAD(+)-dependent oxidation of L-threonine to 2-amino-3-ketobutyrate.</text>
</comment>
<comment type="catalytic activity">
    <reaction evidence="6">
        <text>L-threonine + NAD(+) = (2S)-2-amino-3-oxobutanoate + NADH + H(+)</text>
        <dbReference type="Rhea" id="RHEA:13161"/>
        <dbReference type="ChEBI" id="CHEBI:15378"/>
        <dbReference type="ChEBI" id="CHEBI:57540"/>
        <dbReference type="ChEBI" id="CHEBI:57926"/>
        <dbReference type="ChEBI" id="CHEBI:57945"/>
        <dbReference type="ChEBI" id="CHEBI:78948"/>
        <dbReference type="EC" id="1.1.1.103"/>
    </reaction>
</comment>
<evidence type="ECO:0000256" key="4">
    <source>
        <dbReference type="ARBA" id="ARBA00023002"/>
    </source>
</evidence>
<dbReference type="InterPro" id="IPR020843">
    <property type="entry name" value="ER"/>
</dbReference>
<feature type="active site" description="Charge relay system" evidence="6">
    <location>
        <position position="40"/>
    </location>
</feature>
<dbReference type="GO" id="GO:0008743">
    <property type="term" value="F:L-threonine 3-dehydrogenase activity"/>
    <property type="evidence" value="ECO:0007669"/>
    <property type="project" value="UniProtKB-UniRule"/>
</dbReference>
<keyword evidence="2 6" id="KW-0479">Metal-binding</keyword>
<dbReference type="GO" id="GO:0008270">
    <property type="term" value="F:zinc ion binding"/>
    <property type="evidence" value="ECO:0007669"/>
    <property type="project" value="UniProtKB-UniRule"/>
</dbReference>
<comment type="subcellular location">
    <subcellularLocation>
        <location evidence="6">Cytoplasm</location>
    </subcellularLocation>
</comment>
<evidence type="ECO:0000313" key="10">
    <source>
        <dbReference type="Proteomes" id="UP000320591"/>
    </source>
</evidence>
<dbReference type="Pfam" id="PF08240">
    <property type="entry name" value="ADH_N"/>
    <property type="match status" value="1"/>
</dbReference>
<feature type="binding site" evidence="6">
    <location>
        <position position="63"/>
    </location>
    <ligand>
        <name>Zn(2+)</name>
        <dbReference type="ChEBI" id="CHEBI:29105"/>
        <label>1</label>
        <note>catalytic</note>
    </ligand>
</feature>
<dbReference type="Gene3D" id="3.40.50.720">
    <property type="entry name" value="NAD(P)-binding Rossmann-like Domain"/>
    <property type="match status" value="1"/>
</dbReference>
<dbReference type="InterPro" id="IPR011032">
    <property type="entry name" value="GroES-like_sf"/>
</dbReference>
<feature type="binding site" evidence="6">
    <location>
        <position position="64"/>
    </location>
    <ligand>
        <name>Zn(2+)</name>
        <dbReference type="ChEBI" id="CHEBI:29105"/>
        <label>1</label>
        <note>catalytic</note>
    </ligand>
</feature>
<dbReference type="KEGG" id="dic:Dpoa569_0003777"/>
<comment type="cofactor">
    <cofactor evidence="6">
        <name>Zn(2+)</name>
        <dbReference type="ChEBI" id="CHEBI:29105"/>
    </cofactor>
    <text evidence="6">Binds 2 Zn(2+) ions per subunit.</text>
</comment>
<feature type="site" description="Important for catalytic activity for the proton relay mechanism but does not participate directly in the coordination of zinc atom" evidence="6">
    <location>
        <position position="148"/>
    </location>
</feature>